<sequence length="168" mass="18507">MIEAMAFIVFPTLMFFAAFSDLFTMTIPNRVSYILIFVYFSLAAYLPLPWDTLVMHVSCGLAVLALTFAMFQFGWVGGGDAKLASATALWLGWENLLDYGLVASLAGGVLTVVIMMMRWNDLPSRLLSFDFIARLAEKTNGVPYGIALAVGGLLIYPQSLLWFRLSGV</sequence>
<evidence type="ECO:0000259" key="7">
    <source>
        <dbReference type="Pfam" id="PF01478"/>
    </source>
</evidence>
<evidence type="ECO:0000313" key="8">
    <source>
        <dbReference type="EMBL" id="QGM99715.1"/>
    </source>
</evidence>
<dbReference type="AlphaFoldDB" id="A0A6B8MBA5"/>
<feature type="domain" description="Prepilin type IV endopeptidase peptidase" evidence="7">
    <location>
        <begin position="8"/>
        <end position="112"/>
    </location>
</feature>
<dbReference type="Proteomes" id="UP000422569">
    <property type="component" value="Chromosome"/>
</dbReference>
<dbReference type="InterPro" id="IPR000045">
    <property type="entry name" value="Prepilin_IV_endopep_pep"/>
</dbReference>
<organism evidence="8 9">
    <name type="scientific">Methylocystis parvus</name>
    <dbReference type="NCBI Taxonomy" id="134"/>
    <lineage>
        <taxon>Bacteria</taxon>
        <taxon>Pseudomonadati</taxon>
        <taxon>Pseudomonadota</taxon>
        <taxon>Alphaproteobacteria</taxon>
        <taxon>Hyphomicrobiales</taxon>
        <taxon>Methylocystaceae</taxon>
        <taxon>Methylocystis</taxon>
    </lineage>
</organism>
<evidence type="ECO:0000313" key="9">
    <source>
        <dbReference type="Proteomes" id="UP000422569"/>
    </source>
</evidence>
<comment type="subcellular location">
    <subcellularLocation>
        <location evidence="1">Cell membrane</location>
        <topology evidence="1">Multi-pass membrane protein</topology>
    </subcellularLocation>
</comment>
<keyword evidence="3 6" id="KW-0812">Transmembrane</keyword>
<dbReference type="GO" id="GO:0004190">
    <property type="term" value="F:aspartic-type endopeptidase activity"/>
    <property type="evidence" value="ECO:0007669"/>
    <property type="project" value="InterPro"/>
</dbReference>
<dbReference type="InterPro" id="IPR052218">
    <property type="entry name" value="Preflagellin_Peptidase"/>
</dbReference>
<dbReference type="Gene3D" id="1.20.120.1220">
    <property type="match status" value="1"/>
</dbReference>
<evidence type="ECO:0000256" key="2">
    <source>
        <dbReference type="ARBA" id="ARBA00022475"/>
    </source>
</evidence>
<evidence type="ECO:0000256" key="4">
    <source>
        <dbReference type="ARBA" id="ARBA00022989"/>
    </source>
</evidence>
<feature type="transmembrane region" description="Helical" evidence="6">
    <location>
        <begin position="30"/>
        <end position="46"/>
    </location>
</feature>
<reference evidence="8 9" key="1">
    <citation type="submission" date="2019-09" db="EMBL/GenBank/DDBJ databases">
        <title>Isolation and complete genome sequencing of Methylocystis species.</title>
        <authorList>
            <person name="Rumah B.L."/>
            <person name="Stead C.E."/>
            <person name="Stevens B.C."/>
            <person name="Minton N.P."/>
            <person name="Grosse-Honebrink A."/>
            <person name="Zhang Y."/>
        </authorList>
    </citation>
    <scope>NUCLEOTIDE SEQUENCE [LARGE SCALE GENOMIC DNA]</scope>
    <source>
        <strain evidence="8 9">BRCS2</strain>
    </source>
</reference>
<keyword evidence="2" id="KW-1003">Cell membrane</keyword>
<dbReference type="EMBL" id="CP044331">
    <property type="protein sequence ID" value="QGM99715.1"/>
    <property type="molecule type" value="Genomic_DNA"/>
</dbReference>
<dbReference type="PANTHER" id="PTHR36506">
    <property type="entry name" value="PREFLAGELLIN PEPTIDASE"/>
    <property type="match status" value="1"/>
</dbReference>
<proteinExistence type="predicted"/>
<feature type="transmembrane region" description="Helical" evidence="6">
    <location>
        <begin position="53"/>
        <end position="76"/>
    </location>
</feature>
<evidence type="ECO:0000256" key="5">
    <source>
        <dbReference type="ARBA" id="ARBA00023136"/>
    </source>
</evidence>
<dbReference type="Pfam" id="PF01478">
    <property type="entry name" value="Peptidase_A24"/>
    <property type="match status" value="1"/>
</dbReference>
<keyword evidence="9" id="KW-1185">Reference proteome</keyword>
<name>A0A6B8MBA5_9HYPH</name>
<feature type="transmembrane region" description="Helical" evidence="6">
    <location>
        <begin position="96"/>
        <end position="120"/>
    </location>
</feature>
<dbReference type="PANTHER" id="PTHR36506:SF1">
    <property type="entry name" value="PREFLAGELLIN PEPTIDASE"/>
    <property type="match status" value="1"/>
</dbReference>
<feature type="transmembrane region" description="Helical" evidence="6">
    <location>
        <begin position="141"/>
        <end position="163"/>
    </location>
</feature>
<evidence type="ECO:0000256" key="6">
    <source>
        <dbReference type="SAM" id="Phobius"/>
    </source>
</evidence>
<dbReference type="GO" id="GO:0005886">
    <property type="term" value="C:plasma membrane"/>
    <property type="evidence" value="ECO:0007669"/>
    <property type="project" value="UniProtKB-SubCell"/>
</dbReference>
<protein>
    <submittedName>
        <fullName evidence="8">Peptidase</fullName>
    </submittedName>
</protein>
<gene>
    <name evidence="8" type="ORF">F7D14_14205</name>
</gene>
<dbReference type="KEGG" id="mpar:F7D14_14205"/>
<evidence type="ECO:0000256" key="3">
    <source>
        <dbReference type="ARBA" id="ARBA00022692"/>
    </source>
</evidence>
<keyword evidence="4 6" id="KW-1133">Transmembrane helix</keyword>
<accession>A0A6B8MBA5</accession>
<keyword evidence="5 6" id="KW-0472">Membrane</keyword>
<evidence type="ECO:0000256" key="1">
    <source>
        <dbReference type="ARBA" id="ARBA00004651"/>
    </source>
</evidence>